<dbReference type="Proteomes" id="UP000590964">
    <property type="component" value="Unassembled WGS sequence"/>
</dbReference>
<dbReference type="AlphaFoldDB" id="A0A7J4JYL3"/>
<reference evidence="2" key="2">
    <citation type="submission" date="2021-03" db="EMBL/GenBank/DDBJ databases">
        <authorList>
            <person name="Jaffe A."/>
        </authorList>
    </citation>
    <scope>NUCLEOTIDE SEQUENCE</scope>
    <source>
        <strain evidence="2">RIFCSPLOWO2_01_FULL_43_13</strain>
    </source>
</reference>
<gene>
    <name evidence="1" type="ORF">HA222_05395</name>
    <name evidence="2" type="ORF">J4478_03955</name>
</gene>
<dbReference type="EMBL" id="DUFW01000096">
    <property type="protein sequence ID" value="HIH22060.1"/>
    <property type="molecule type" value="Genomic_DNA"/>
</dbReference>
<accession>A0A7J4JYL3</accession>
<evidence type="ECO:0000313" key="1">
    <source>
        <dbReference type="EMBL" id="HIH22060.1"/>
    </source>
</evidence>
<evidence type="ECO:0000313" key="2">
    <source>
        <dbReference type="EMBL" id="MBS3058527.1"/>
    </source>
</evidence>
<dbReference type="Proteomes" id="UP000680185">
    <property type="component" value="Unassembled WGS sequence"/>
</dbReference>
<name>A0A7J4JYL3_9ARCH</name>
<evidence type="ECO:0000313" key="3">
    <source>
        <dbReference type="Proteomes" id="UP000590964"/>
    </source>
</evidence>
<protein>
    <submittedName>
        <fullName evidence="1">Uncharacterized protein</fullName>
    </submittedName>
</protein>
<organism evidence="1 3">
    <name type="scientific">Candidatus Iainarchaeum sp</name>
    <dbReference type="NCBI Taxonomy" id="3101447"/>
    <lineage>
        <taxon>Archaea</taxon>
        <taxon>Candidatus Iainarchaeota</taxon>
        <taxon>Candidatus Iainarchaeia</taxon>
        <taxon>Candidatus Iainarchaeales</taxon>
        <taxon>Candidatus Iainarchaeaceae</taxon>
        <taxon>Candidatus Iainarchaeum</taxon>
    </lineage>
</organism>
<comment type="caution">
    <text evidence="1">The sequence shown here is derived from an EMBL/GenBank/DDBJ whole genome shotgun (WGS) entry which is preliminary data.</text>
</comment>
<proteinExistence type="predicted"/>
<reference evidence="2" key="3">
    <citation type="submission" date="2021-05" db="EMBL/GenBank/DDBJ databases">
        <title>Protein family content uncovers lineage relationships and bacterial pathway maintenance mechanisms in DPANN archaea.</title>
        <authorList>
            <person name="Castelle C.J."/>
            <person name="Meheust R."/>
            <person name="Jaffe A.L."/>
            <person name="Seitz K."/>
            <person name="Gong X."/>
            <person name="Baker B.J."/>
            <person name="Banfield J.F."/>
        </authorList>
    </citation>
    <scope>NUCLEOTIDE SEQUENCE</scope>
    <source>
        <strain evidence="2">RIFCSPLOWO2_01_FULL_43_13</strain>
    </source>
</reference>
<dbReference type="EMBL" id="JAGVWB010000028">
    <property type="protein sequence ID" value="MBS3058527.1"/>
    <property type="molecule type" value="Genomic_DNA"/>
</dbReference>
<reference evidence="3" key="1">
    <citation type="journal article" date="2020" name="bioRxiv">
        <title>A rank-normalized archaeal taxonomy based on genome phylogeny resolves widespread incomplete and uneven classifications.</title>
        <authorList>
            <person name="Rinke C."/>
            <person name="Chuvochina M."/>
            <person name="Mussig A.J."/>
            <person name="Chaumeil P.-A."/>
            <person name="Waite D.W."/>
            <person name="Whitman W.B."/>
            <person name="Parks D.H."/>
            <person name="Hugenholtz P."/>
        </authorList>
    </citation>
    <scope>NUCLEOTIDE SEQUENCE [LARGE SCALE GENOMIC DNA]</scope>
</reference>
<sequence length="124" mass="14223">MPGKIPRAVFHQAGSAAMLVRAKRLAARPELRKLLWAATKKVATERVLEKPDHYSGPMEEAQVKFHELVRQEAEKILLRYANTGELPPKVREKIYSMKKAAREKVRLKVLRKMIPKEGRKKPSS</sequence>